<protein>
    <submittedName>
        <fullName evidence="1">Uncharacterized protein</fullName>
    </submittedName>
</protein>
<comment type="caution">
    <text evidence="1">The sequence shown here is derived from an EMBL/GenBank/DDBJ whole genome shotgun (WGS) entry which is preliminary data.</text>
</comment>
<gene>
    <name evidence="1" type="ORF">LCGC14_1172340</name>
</gene>
<reference evidence="1" key="1">
    <citation type="journal article" date="2015" name="Nature">
        <title>Complex archaea that bridge the gap between prokaryotes and eukaryotes.</title>
        <authorList>
            <person name="Spang A."/>
            <person name="Saw J.H."/>
            <person name="Jorgensen S.L."/>
            <person name="Zaremba-Niedzwiedzka K."/>
            <person name="Martijn J."/>
            <person name="Lind A.E."/>
            <person name="van Eijk R."/>
            <person name="Schleper C."/>
            <person name="Guy L."/>
            <person name="Ettema T.J."/>
        </authorList>
    </citation>
    <scope>NUCLEOTIDE SEQUENCE</scope>
</reference>
<accession>A0A0F9P7I5</accession>
<evidence type="ECO:0000313" key="1">
    <source>
        <dbReference type="EMBL" id="KKM97000.1"/>
    </source>
</evidence>
<sequence>MAELDMETEVKVILEKYFAEQLG</sequence>
<dbReference type="AlphaFoldDB" id="A0A0F9P7I5"/>
<name>A0A0F9P7I5_9ZZZZ</name>
<organism evidence="1">
    <name type="scientific">marine sediment metagenome</name>
    <dbReference type="NCBI Taxonomy" id="412755"/>
    <lineage>
        <taxon>unclassified sequences</taxon>
        <taxon>metagenomes</taxon>
        <taxon>ecological metagenomes</taxon>
    </lineage>
</organism>
<dbReference type="EMBL" id="LAZR01005804">
    <property type="protein sequence ID" value="KKM97000.1"/>
    <property type="molecule type" value="Genomic_DNA"/>
</dbReference>
<proteinExistence type="predicted"/>
<feature type="non-terminal residue" evidence="1">
    <location>
        <position position="23"/>
    </location>
</feature>